<evidence type="ECO:0000259" key="5">
    <source>
        <dbReference type="PROSITE" id="PS50888"/>
    </source>
</evidence>
<feature type="compositionally biased region" description="Polar residues" evidence="4">
    <location>
        <begin position="201"/>
        <end position="217"/>
    </location>
</feature>
<dbReference type="GO" id="GO:0007517">
    <property type="term" value="P:muscle organ development"/>
    <property type="evidence" value="ECO:0007669"/>
    <property type="project" value="InterPro"/>
</dbReference>
<evidence type="ECO:0000256" key="4">
    <source>
        <dbReference type="SAM" id="MobiDB-lite"/>
    </source>
</evidence>
<evidence type="ECO:0000313" key="6">
    <source>
        <dbReference type="EMBL" id="PVD28458.1"/>
    </source>
</evidence>
<feature type="compositionally biased region" description="Basic and acidic residues" evidence="4">
    <location>
        <begin position="124"/>
        <end position="145"/>
    </location>
</feature>
<dbReference type="PANTHER" id="PTHR11534">
    <property type="entry name" value="MYOGENIC FACTOR"/>
    <property type="match status" value="1"/>
</dbReference>
<dbReference type="InterPro" id="IPR011598">
    <property type="entry name" value="bHLH_dom"/>
</dbReference>
<dbReference type="GO" id="GO:0000978">
    <property type="term" value="F:RNA polymerase II cis-regulatory region sequence-specific DNA binding"/>
    <property type="evidence" value="ECO:0007669"/>
    <property type="project" value="TreeGrafter"/>
</dbReference>
<feature type="compositionally biased region" description="Basic residues" evidence="4">
    <location>
        <begin position="179"/>
        <end position="190"/>
    </location>
</feature>
<dbReference type="InterPro" id="IPR039704">
    <property type="entry name" value="Myogenic_factor"/>
</dbReference>
<feature type="region of interest" description="Disordered" evidence="4">
    <location>
        <begin position="465"/>
        <end position="489"/>
    </location>
</feature>
<sequence length="489" mass="52771">MMMMADYRSCRYDHNASAFGGGGGGGGGSLSGVSVGGGHFNGSDLADPRSLMDMSYAHASPQDIFAPHPGGSYPRGLSRQYGDMYGYPAAPFSSQHYFPDQHPMSLEFRGRGVGSAVSQEKDKHFLSLNKEDRTASCREEAEGKTHISNSSSNSSSNNSANIPSKSSNSSSSNASAVHGTHHHHHHHHHNNTNNNNNSNNRKGPSSLSSEKSAQDVNAASPCKPCSPAGLLGGDEGSALSQGGRDDIDDDALLDKDTGSLNSDDDSDDHVPHVLAPGYHGPNRRCLLWACKACKRKTVAVDRRKAATMRERRRLKRVNEAFEILKRRTCPNPNQRLPKVEILRNAIEYIESLEELLHGSRVPRADDGAACGTDGNSSSGGSDYMTISTHTHRLVLAPSENVQKIWEIFGAGNFPLTLPTRAARRRALVLFYQVHGRARDARVRLSASASAHPVTLRCFVGKPSRGAGPRVTGHRVPPRAHAQEVIKTTP</sequence>
<dbReference type="Pfam" id="PF01586">
    <property type="entry name" value="Basic"/>
    <property type="match status" value="1"/>
</dbReference>
<dbReference type="CDD" id="cd19699">
    <property type="entry name" value="bHLH_TS_dMYOD_like"/>
    <property type="match status" value="1"/>
</dbReference>
<comment type="subcellular location">
    <subcellularLocation>
        <location evidence="1">Nucleus</location>
    </subcellularLocation>
</comment>
<dbReference type="STRING" id="400727.A0A2T7P4X4"/>
<feature type="compositionally biased region" description="Low complexity" evidence="4">
    <location>
        <begin position="148"/>
        <end position="176"/>
    </location>
</feature>
<feature type="region of interest" description="Disordered" evidence="4">
    <location>
        <begin position="124"/>
        <end position="272"/>
    </location>
</feature>
<dbReference type="GO" id="GO:0045663">
    <property type="term" value="P:positive regulation of myoblast differentiation"/>
    <property type="evidence" value="ECO:0007669"/>
    <property type="project" value="TreeGrafter"/>
</dbReference>
<comment type="caution">
    <text evidence="6">The sequence shown here is derived from an EMBL/GenBank/DDBJ whole genome shotgun (WGS) entry which is preliminary data.</text>
</comment>
<evidence type="ECO:0000256" key="3">
    <source>
        <dbReference type="ARBA" id="ARBA00023242"/>
    </source>
</evidence>
<gene>
    <name evidence="6" type="ORF">C0Q70_11046</name>
</gene>
<dbReference type="PROSITE" id="PS50888">
    <property type="entry name" value="BHLH"/>
    <property type="match status" value="1"/>
</dbReference>
<dbReference type="InterPro" id="IPR002546">
    <property type="entry name" value="MyoD_N"/>
</dbReference>
<dbReference type="EMBL" id="PZQS01000006">
    <property type="protein sequence ID" value="PVD28458.1"/>
    <property type="molecule type" value="Genomic_DNA"/>
</dbReference>
<dbReference type="Pfam" id="PF00010">
    <property type="entry name" value="HLH"/>
    <property type="match status" value="1"/>
</dbReference>
<evidence type="ECO:0000256" key="2">
    <source>
        <dbReference type="ARBA" id="ARBA00023125"/>
    </source>
</evidence>
<organism evidence="6 7">
    <name type="scientific">Pomacea canaliculata</name>
    <name type="common">Golden apple snail</name>
    <dbReference type="NCBI Taxonomy" id="400727"/>
    <lineage>
        <taxon>Eukaryota</taxon>
        <taxon>Metazoa</taxon>
        <taxon>Spiralia</taxon>
        <taxon>Lophotrochozoa</taxon>
        <taxon>Mollusca</taxon>
        <taxon>Gastropoda</taxon>
        <taxon>Caenogastropoda</taxon>
        <taxon>Architaenioglossa</taxon>
        <taxon>Ampullarioidea</taxon>
        <taxon>Ampullariidae</taxon>
        <taxon>Pomacea</taxon>
    </lineage>
</organism>
<dbReference type="Gene3D" id="4.10.280.10">
    <property type="entry name" value="Helix-loop-helix DNA-binding domain"/>
    <property type="match status" value="1"/>
</dbReference>
<dbReference type="SUPFAM" id="SSF47459">
    <property type="entry name" value="HLH, helix-loop-helix DNA-binding domain"/>
    <property type="match status" value="1"/>
</dbReference>
<protein>
    <recommendedName>
        <fullName evidence="5">BHLH domain-containing protein</fullName>
    </recommendedName>
</protein>
<dbReference type="GO" id="GO:0005634">
    <property type="term" value="C:nucleus"/>
    <property type="evidence" value="ECO:0007669"/>
    <property type="project" value="UniProtKB-SubCell"/>
</dbReference>
<dbReference type="SMART" id="SM00353">
    <property type="entry name" value="HLH"/>
    <property type="match status" value="1"/>
</dbReference>
<keyword evidence="7" id="KW-1185">Reference proteome</keyword>
<proteinExistence type="predicted"/>
<dbReference type="GO" id="GO:0000981">
    <property type="term" value="F:DNA-binding transcription factor activity, RNA polymerase II-specific"/>
    <property type="evidence" value="ECO:0007669"/>
    <property type="project" value="TreeGrafter"/>
</dbReference>
<evidence type="ECO:0000256" key="1">
    <source>
        <dbReference type="ARBA" id="ARBA00004123"/>
    </source>
</evidence>
<dbReference type="Proteomes" id="UP000245119">
    <property type="component" value="Linkage Group LG6"/>
</dbReference>
<feature type="domain" description="BHLH" evidence="5">
    <location>
        <begin position="301"/>
        <end position="352"/>
    </location>
</feature>
<reference evidence="6 7" key="1">
    <citation type="submission" date="2018-04" db="EMBL/GenBank/DDBJ databases">
        <title>The genome of golden apple snail Pomacea canaliculata provides insight into stress tolerance and invasive adaptation.</title>
        <authorList>
            <person name="Liu C."/>
            <person name="Liu B."/>
            <person name="Ren Y."/>
            <person name="Zhang Y."/>
            <person name="Wang H."/>
            <person name="Li S."/>
            <person name="Jiang F."/>
            <person name="Yin L."/>
            <person name="Zhang G."/>
            <person name="Qian W."/>
            <person name="Fan W."/>
        </authorList>
    </citation>
    <scope>NUCLEOTIDE SEQUENCE [LARGE SCALE GENOMIC DNA]</scope>
    <source>
        <strain evidence="6">SZHN2017</strain>
        <tissue evidence="6">Muscle</tissue>
    </source>
</reference>
<keyword evidence="3" id="KW-0539">Nucleus</keyword>
<keyword evidence="2" id="KW-0238">DNA-binding</keyword>
<dbReference type="AlphaFoldDB" id="A0A2T7P4X4"/>
<accession>A0A2T7P4X4</accession>
<dbReference type="GO" id="GO:0046983">
    <property type="term" value="F:protein dimerization activity"/>
    <property type="evidence" value="ECO:0007669"/>
    <property type="project" value="InterPro"/>
</dbReference>
<dbReference type="OrthoDB" id="10049614at2759"/>
<dbReference type="SMART" id="SM00520">
    <property type="entry name" value="BASIC"/>
    <property type="match status" value="1"/>
</dbReference>
<dbReference type="PANTHER" id="PTHR11534:SF9">
    <property type="entry name" value="MYOGENIC-DETERMINATION PROTEIN"/>
    <property type="match status" value="1"/>
</dbReference>
<feature type="compositionally biased region" description="Low complexity" evidence="4">
    <location>
        <begin position="191"/>
        <end position="200"/>
    </location>
</feature>
<dbReference type="FunFam" id="4.10.280.10:FF:000005">
    <property type="entry name" value="Myogenic factor"/>
    <property type="match status" value="1"/>
</dbReference>
<dbReference type="InterPro" id="IPR036638">
    <property type="entry name" value="HLH_DNA-bd_sf"/>
</dbReference>
<evidence type="ECO:0000313" key="7">
    <source>
        <dbReference type="Proteomes" id="UP000245119"/>
    </source>
</evidence>
<name>A0A2T7P4X4_POMCA</name>